<accession>A0A0J6SAH6</accession>
<organism evidence="2 3">
    <name type="scientific">Methylobacterium aquaticum</name>
    <dbReference type="NCBI Taxonomy" id="270351"/>
    <lineage>
        <taxon>Bacteria</taxon>
        <taxon>Pseudomonadati</taxon>
        <taxon>Pseudomonadota</taxon>
        <taxon>Alphaproteobacteria</taxon>
        <taxon>Hyphomicrobiales</taxon>
        <taxon>Methylobacteriaceae</taxon>
        <taxon>Methylobacterium</taxon>
    </lineage>
</organism>
<reference evidence="2 3" key="1">
    <citation type="submission" date="2015-03" db="EMBL/GenBank/DDBJ databases">
        <title>Genome sequencing of Methylobacterium aquaticum DSM16371 type strain.</title>
        <authorList>
            <person name="Chaudhry V."/>
            <person name="Patil P.B."/>
        </authorList>
    </citation>
    <scope>NUCLEOTIDE SEQUENCE [LARGE SCALE GENOMIC DNA]</scope>
    <source>
        <strain evidence="2 3">DSM 16371</strain>
    </source>
</reference>
<keyword evidence="1" id="KW-1133">Transmembrane helix</keyword>
<evidence type="ECO:0000313" key="3">
    <source>
        <dbReference type="Proteomes" id="UP000035929"/>
    </source>
</evidence>
<feature type="non-terminal residue" evidence="2">
    <location>
        <position position="1"/>
    </location>
</feature>
<proteinExistence type="predicted"/>
<dbReference type="OrthoDB" id="9798237at2"/>
<keyword evidence="1" id="KW-0472">Membrane</keyword>
<dbReference type="PANTHER" id="PTHR30007">
    <property type="entry name" value="PHP DOMAIN PROTEIN"/>
    <property type="match status" value="1"/>
</dbReference>
<dbReference type="PANTHER" id="PTHR30007:SF0">
    <property type="entry name" value="TRANSPOSASE"/>
    <property type="match status" value="1"/>
</dbReference>
<dbReference type="Proteomes" id="UP000035929">
    <property type="component" value="Unassembled WGS sequence"/>
</dbReference>
<evidence type="ECO:0000313" key="2">
    <source>
        <dbReference type="EMBL" id="KMO32220.1"/>
    </source>
</evidence>
<sequence length="75" mass="8185">DAVQSGLKRAVEVVLRPEGSKGFVLLPKRWRVEQSIGVLTGSRRLKVDYETLLHVSAGAMLFASIGRMLASITMS</sequence>
<evidence type="ECO:0000256" key="1">
    <source>
        <dbReference type="SAM" id="Phobius"/>
    </source>
</evidence>
<keyword evidence="1" id="KW-0812">Transmembrane</keyword>
<comment type="caution">
    <text evidence="2">The sequence shown here is derived from an EMBL/GenBank/DDBJ whole genome shotgun (WGS) entry which is preliminary data.</text>
</comment>
<dbReference type="PATRIC" id="fig|270351.6.peg.1193"/>
<dbReference type="EMBL" id="LABX01000139">
    <property type="protein sequence ID" value="KMO32220.1"/>
    <property type="molecule type" value="Genomic_DNA"/>
</dbReference>
<dbReference type="AlphaFoldDB" id="A0A0J6SAH6"/>
<evidence type="ECO:0008006" key="4">
    <source>
        <dbReference type="Google" id="ProtNLM"/>
    </source>
</evidence>
<protein>
    <recommendedName>
        <fullName evidence="4">Transposase</fullName>
    </recommendedName>
</protein>
<feature type="transmembrane region" description="Helical" evidence="1">
    <location>
        <begin position="51"/>
        <end position="70"/>
    </location>
</feature>
<name>A0A0J6SAH6_9HYPH</name>
<gene>
    <name evidence="2" type="ORF">VP06_18045</name>
</gene>